<dbReference type="EMBL" id="FOJY01000017">
    <property type="protein sequence ID" value="SFB28962.1"/>
    <property type="molecule type" value="Genomic_DNA"/>
</dbReference>
<evidence type="ECO:0000313" key="7">
    <source>
        <dbReference type="Proteomes" id="UP000198838"/>
    </source>
</evidence>
<dbReference type="Proteomes" id="UP000198838">
    <property type="component" value="Unassembled WGS sequence"/>
</dbReference>
<dbReference type="SMART" id="SM00877">
    <property type="entry name" value="BMC"/>
    <property type="match status" value="1"/>
</dbReference>
<accession>A0A1I0ZUH6</accession>
<feature type="compositionally biased region" description="Basic and acidic residues" evidence="4">
    <location>
        <begin position="129"/>
        <end position="138"/>
    </location>
</feature>
<dbReference type="Pfam" id="PF00936">
    <property type="entry name" value="BMC"/>
    <property type="match status" value="1"/>
</dbReference>
<dbReference type="PANTHER" id="PTHR33941">
    <property type="entry name" value="PROPANEDIOL UTILIZATION PROTEIN PDUA"/>
    <property type="match status" value="1"/>
</dbReference>
<dbReference type="InterPro" id="IPR050575">
    <property type="entry name" value="BMC_shell"/>
</dbReference>
<evidence type="ECO:0000256" key="4">
    <source>
        <dbReference type="SAM" id="MobiDB-lite"/>
    </source>
</evidence>
<dbReference type="InterPro" id="IPR000249">
    <property type="entry name" value="BMC_dom"/>
</dbReference>
<feature type="region of interest" description="Disordered" evidence="4">
    <location>
        <begin position="89"/>
        <end position="150"/>
    </location>
</feature>
<comment type="subcellular location">
    <subcellularLocation>
        <location evidence="1">Bacterial microcompartment</location>
    </subcellularLocation>
</comment>
<gene>
    <name evidence="6" type="ORF">SAMN05216249_11755</name>
</gene>
<organism evidence="6 7">
    <name type="scientific">Acetitomaculum ruminis DSM 5522</name>
    <dbReference type="NCBI Taxonomy" id="1120918"/>
    <lineage>
        <taxon>Bacteria</taxon>
        <taxon>Bacillati</taxon>
        <taxon>Bacillota</taxon>
        <taxon>Clostridia</taxon>
        <taxon>Lachnospirales</taxon>
        <taxon>Lachnospiraceae</taxon>
        <taxon>Acetitomaculum</taxon>
    </lineage>
</organism>
<feature type="domain" description="BMC" evidence="5">
    <location>
        <begin position="3"/>
        <end position="87"/>
    </location>
</feature>
<evidence type="ECO:0000259" key="5">
    <source>
        <dbReference type="PROSITE" id="PS51930"/>
    </source>
</evidence>
<dbReference type="PANTHER" id="PTHR33941:SF11">
    <property type="entry name" value="BACTERIAL MICROCOMPARTMENT SHELL PROTEIN PDUJ"/>
    <property type="match status" value="1"/>
</dbReference>
<dbReference type="InterPro" id="IPR037233">
    <property type="entry name" value="CcmK-like_sf"/>
</dbReference>
<feature type="compositionally biased region" description="Pro residues" evidence="4">
    <location>
        <begin position="94"/>
        <end position="106"/>
    </location>
</feature>
<protein>
    <submittedName>
        <fullName evidence="6">Energy-coupling factor transport system substrate-specific component</fullName>
    </submittedName>
</protein>
<dbReference type="AlphaFoldDB" id="A0A1I0ZUH6"/>
<dbReference type="GO" id="GO:0031469">
    <property type="term" value="C:bacterial microcompartment"/>
    <property type="evidence" value="ECO:0007669"/>
    <property type="project" value="UniProtKB-SubCell"/>
</dbReference>
<evidence type="ECO:0000313" key="6">
    <source>
        <dbReference type="EMBL" id="SFB28962.1"/>
    </source>
</evidence>
<dbReference type="SUPFAM" id="SSF143414">
    <property type="entry name" value="CcmK-like"/>
    <property type="match status" value="1"/>
</dbReference>
<proteinExistence type="inferred from homology"/>
<dbReference type="InterPro" id="IPR044872">
    <property type="entry name" value="CcmK/CsoS1_BMC"/>
</dbReference>
<evidence type="ECO:0000256" key="1">
    <source>
        <dbReference type="ARBA" id="ARBA00024322"/>
    </source>
</evidence>
<dbReference type="CDD" id="cd07045">
    <property type="entry name" value="BMC_CcmK_like"/>
    <property type="match status" value="1"/>
</dbReference>
<dbReference type="Gene3D" id="3.30.70.1710">
    <property type="match status" value="1"/>
</dbReference>
<reference evidence="6 7" key="1">
    <citation type="submission" date="2016-10" db="EMBL/GenBank/DDBJ databases">
        <authorList>
            <person name="de Groot N.N."/>
        </authorList>
    </citation>
    <scope>NUCLEOTIDE SEQUENCE [LARGE SCALE GENOMIC DNA]</scope>
    <source>
        <strain evidence="6 7">DSM 5522</strain>
    </source>
</reference>
<name>A0A1I0ZUH6_9FIRM</name>
<sequence>MQALGMIEVYGYLAAVEALDSALKAANVSLLDTVSVKGGIVSVLVIGDVGAVKAAVDASSAAAERVGKVLSVHVIPRPDGDVIKMLKKDIQHGPTPPDPPKPQDPPKPPKTDEPKPPFINDGPQITNEGLKEEEKEPDLTNDNDEFKNSLQDMTVEKLRTMARQLKIKSMSKKEIRFAKKEELIDAIEQHKRQER</sequence>
<dbReference type="OrthoDB" id="9812608at2"/>
<evidence type="ECO:0000256" key="2">
    <source>
        <dbReference type="ARBA" id="ARBA00024446"/>
    </source>
</evidence>
<keyword evidence="7" id="KW-1185">Reference proteome</keyword>
<dbReference type="STRING" id="1120918.SAMN05216249_11755"/>
<evidence type="ECO:0000256" key="3">
    <source>
        <dbReference type="PROSITE-ProRule" id="PRU01278"/>
    </source>
</evidence>
<comment type="similarity">
    <text evidence="3">Belongs to the bacterial microcompartments protein family.</text>
</comment>
<dbReference type="PROSITE" id="PS51930">
    <property type="entry name" value="BMC_2"/>
    <property type="match status" value="1"/>
</dbReference>
<keyword evidence="2" id="KW-1283">Bacterial microcompartment</keyword>